<proteinExistence type="predicted"/>
<organism evidence="1 2">
    <name type="scientific">Candidatus Contendobacter odensis Run_B_J11</name>
    <dbReference type="NCBI Taxonomy" id="1400861"/>
    <lineage>
        <taxon>Bacteria</taxon>
        <taxon>Pseudomonadati</taxon>
        <taxon>Pseudomonadota</taxon>
        <taxon>Gammaproteobacteria</taxon>
        <taxon>Candidatus Competibacteraceae</taxon>
        <taxon>Candidatus Contendibacter</taxon>
    </lineage>
</organism>
<dbReference type="EMBL" id="CBTK010000043">
    <property type="protein sequence ID" value="CDH43857.1"/>
    <property type="molecule type" value="Genomic_DNA"/>
</dbReference>
<evidence type="ECO:0000313" key="1">
    <source>
        <dbReference type="EMBL" id="CDH43857.1"/>
    </source>
</evidence>
<comment type="caution">
    <text evidence="1">The sequence shown here is derived from an EMBL/GenBank/DDBJ whole genome shotgun (WGS) entry which is preliminary data.</text>
</comment>
<name>A0A7U7J2U7_9GAMM</name>
<protein>
    <recommendedName>
        <fullName evidence="3">SHOCT domain-containing protein</fullName>
    </recommendedName>
</protein>
<dbReference type="Proteomes" id="UP000019184">
    <property type="component" value="Unassembled WGS sequence"/>
</dbReference>
<keyword evidence="2" id="KW-1185">Reference proteome</keyword>
<dbReference type="AlphaFoldDB" id="A0A7U7J2U7"/>
<gene>
    <name evidence="1" type="ORF">BN874_1370022</name>
</gene>
<dbReference type="RefSeq" id="WP_195912089.1">
    <property type="nucleotide sequence ID" value="NZ_CBTK010000043.1"/>
</dbReference>
<evidence type="ECO:0000313" key="2">
    <source>
        <dbReference type="Proteomes" id="UP000019184"/>
    </source>
</evidence>
<sequence>MSENEDTAAKAAKAAGAAAAGAAVGYGAIAASGLTAAGMVGGGAGIGAAAGPVGAAAGAVVGLAAFGLYRLFAGDPDELTHEQQRQIEVLKDAHARGFLSDADLEVEIGKIINP</sequence>
<reference evidence="1 2" key="1">
    <citation type="journal article" date="2014" name="ISME J.">
        <title>Candidatus Competibacter-lineage genomes retrieved from metagenomes reveal functional metabolic diversity.</title>
        <authorList>
            <person name="McIlroy S.J."/>
            <person name="Albertsen M."/>
            <person name="Andresen E.K."/>
            <person name="Saunders A.M."/>
            <person name="Kristiansen R."/>
            <person name="Stokholm-Bjerregaard M."/>
            <person name="Nielsen K.L."/>
            <person name="Nielsen P.H."/>
        </authorList>
    </citation>
    <scope>NUCLEOTIDE SEQUENCE [LARGE SCALE GENOMIC DNA]</scope>
    <source>
        <strain evidence="1 2">Run_B_J11</strain>
    </source>
</reference>
<accession>A0A7U7J2U7</accession>
<evidence type="ECO:0008006" key="3">
    <source>
        <dbReference type="Google" id="ProtNLM"/>
    </source>
</evidence>